<comment type="caution">
    <text evidence="1">The sequence shown here is derived from an EMBL/GenBank/DDBJ whole genome shotgun (WGS) entry which is preliminary data.</text>
</comment>
<name>A0AAV0NKT3_9ROSI</name>
<gene>
    <name evidence="1" type="ORF">LITE_LOCUS33921</name>
</gene>
<dbReference type="Proteomes" id="UP001154282">
    <property type="component" value="Unassembled WGS sequence"/>
</dbReference>
<organism evidence="1 2">
    <name type="scientific">Linum tenue</name>
    <dbReference type="NCBI Taxonomy" id="586396"/>
    <lineage>
        <taxon>Eukaryota</taxon>
        <taxon>Viridiplantae</taxon>
        <taxon>Streptophyta</taxon>
        <taxon>Embryophyta</taxon>
        <taxon>Tracheophyta</taxon>
        <taxon>Spermatophyta</taxon>
        <taxon>Magnoliopsida</taxon>
        <taxon>eudicotyledons</taxon>
        <taxon>Gunneridae</taxon>
        <taxon>Pentapetalae</taxon>
        <taxon>rosids</taxon>
        <taxon>fabids</taxon>
        <taxon>Malpighiales</taxon>
        <taxon>Linaceae</taxon>
        <taxon>Linum</taxon>
    </lineage>
</organism>
<evidence type="ECO:0000313" key="1">
    <source>
        <dbReference type="EMBL" id="CAI0459268.1"/>
    </source>
</evidence>
<dbReference type="AlphaFoldDB" id="A0AAV0NKT3"/>
<protein>
    <submittedName>
        <fullName evidence="1">Uncharacterized protein</fullName>
    </submittedName>
</protein>
<evidence type="ECO:0000313" key="2">
    <source>
        <dbReference type="Proteomes" id="UP001154282"/>
    </source>
</evidence>
<proteinExistence type="predicted"/>
<sequence length="105" mass="11960">MIETPGDLPLRLVVWVLADQQNSHWVKQAIVSLPPLDNRTILGEIKVYTSDWIIFSSPDNVIIFVNRKKGTVRKVGIPTGLRNLDFCTYTENLLTLRLPPCESRN</sequence>
<reference evidence="1" key="1">
    <citation type="submission" date="2022-08" db="EMBL/GenBank/DDBJ databases">
        <authorList>
            <person name="Gutierrez-Valencia J."/>
        </authorList>
    </citation>
    <scope>NUCLEOTIDE SEQUENCE</scope>
</reference>
<dbReference type="EMBL" id="CAMGYJ010000008">
    <property type="protein sequence ID" value="CAI0459268.1"/>
    <property type="molecule type" value="Genomic_DNA"/>
</dbReference>
<keyword evidence="2" id="KW-1185">Reference proteome</keyword>
<accession>A0AAV0NKT3</accession>